<dbReference type="Proteomes" id="UP000694570">
    <property type="component" value="Unplaced"/>
</dbReference>
<feature type="region of interest" description="Disordered" evidence="10">
    <location>
        <begin position="424"/>
        <end position="498"/>
    </location>
</feature>
<dbReference type="InterPro" id="IPR017975">
    <property type="entry name" value="Tubulin_CS"/>
</dbReference>
<dbReference type="InterPro" id="IPR037103">
    <property type="entry name" value="Tubulin/FtsZ-like_C"/>
</dbReference>
<dbReference type="GO" id="GO:0005525">
    <property type="term" value="F:GTP binding"/>
    <property type="evidence" value="ECO:0007669"/>
    <property type="project" value="UniProtKB-UniRule"/>
</dbReference>
<feature type="compositionally biased region" description="Polar residues" evidence="10">
    <location>
        <begin position="462"/>
        <end position="477"/>
    </location>
</feature>
<evidence type="ECO:0000256" key="5">
    <source>
        <dbReference type="ARBA" id="ARBA00022741"/>
    </source>
</evidence>
<evidence type="ECO:0000259" key="11">
    <source>
        <dbReference type="SMART" id="SM00864"/>
    </source>
</evidence>
<evidence type="ECO:0000256" key="10">
    <source>
        <dbReference type="SAM" id="MobiDB-lite"/>
    </source>
</evidence>
<dbReference type="PROSITE" id="PS00227">
    <property type="entry name" value="TUBULIN"/>
    <property type="match status" value="1"/>
</dbReference>
<dbReference type="GO" id="GO:0005813">
    <property type="term" value="C:centrosome"/>
    <property type="evidence" value="ECO:0007669"/>
    <property type="project" value="UniProtKB-SubCell"/>
</dbReference>
<dbReference type="SMART" id="SM00865">
    <property type="entry name" value="Tubulin_C"/>
    <property type="match status" value="1"/>
</dbReference>
<dbReference type="SUPFAM" id="SSF55307">
    <property type="entry name" value="Tubulin C-terminal domain-like"/>
    <property type="match status" value="1"/>
</dbReference>
<keyword evidence="6 9" id="KW-0342">GTP-binding</keyword>
<keyword evidence="3" id="KW-0963">Cytoplasm</keyword>
<evidence type="ECO:0000256" key="8">
    <source>
        <dbReference type="ARBA" id="ARBA00093405"/>
    </source>
</evidence>
<keyword evidence="7" id="KW-0206">Cytoskeleton</keyword>
<dbReference type="InterPro" id="IPR036525">
    <property type="entry name" value="Tubulin/FtsZ_GTPase_sf"/>
</dbReference>
<evidence type="ECO:0000256" key="9">
    <source>
        <dbReference type="RuleBase" id="RU000352"/>
    </source>
</evidence>
<dbReference type="GO" id="GO:0007020">
    <property type="term" value="P:microtubule nucleation"/>
    <property type="evidence" value="ECO:0007669"/>
    <property type="project" value="InterPro"/>
</dbReference>
<evidence type="ECO:0000256" key="4">
    <source>
        <dbReference type="ARBA" id="ARBA00022701"/>
    </source>
</evidence>
<name>A0A8D1VPE0_PIG</name>
<dbReference type="InterPro" id="IPR008280">
    <property type="entry name" value="Tub_FtsZ_C"/>
</dbReference>
<dbReference type="Pfam" id="PF03953">
    <property type="entry name" value="Tubulin_C"/>
    <property type="match status" value="1"/>
</dbReference>
<reference evidence="13" key="1">
    <citation type="submission" date="2025-05" db="UniProtKB">
        <authorList>
            <consortium name="Ensembl"/>
        </authorList>
    </citation>
    <scope>IDENTIFICATION</scope>
</reference>
<dbReference type="InterPro" id="IPR000217">
    <property type="entry name" value="Tubulin"/>
</dbReference>
<sequence length="533" mass="58261">MPPPPVGFEFWKQLCAEHGISPEGIVEEFATEGTDRKDVFFYQADDEHYIPRAVLLDLEPRVIHSILNSPYAKLYNPENIYLSEHGGGAGNNWASGFSQGEKIHEDIFDIIDREADGSDSLEGFVLCHSIAGGTGSGLGSYLLERLNDRYPKKLVQTYSVFPNQDEMSDVVVQPYNSLLTLKRLTQNADCVVVLDNTALNRIATDRLHIQNPSFSQINQLVSTIMSASTTTLRYPGYMNNDLIGLIASLIPTPRLHFLMTGYTPLTTDQSVASVRKTTVLDVMRRLLQPKNVMVSTGRDRQTNHCYIAILNIIQGEVDPTQVHKSLQRIRERKLANFIPWGPASIQVALSRKSPYLPSAHRVSGLMMANHTSISSVSLASRSSVAILSHQPPSSFSPMSTPIPCLALAPILEISLSFSSLKVPASSTTSCGSGRPSWSSSARRTSSRRTSTSWTGLGRLCRSSLTSTTQPHGQTTSPGAPRSSDFLPPTPPVQKAQPPSCLVPLTQISSINNLSRFFSSLGVRPPSSLPCSDP</sequence>
<dbReference type="PRINTS" id="PR01164">
    <property type="entry name" value="GAMMATUBULIN"/>
</dbReference>
<dbReference type="SMART" id="SM00864">
    <property type="entry name" value="Tubulin"/>
    <property type="match status" value="1"/>
</dbReference>
<dbReference type="Pfam" id="PF00091">
    <property type="entry name" value="Tubulin"/>
    <property type="match status" value="1"/>
</dbReference>
<evidence type="ECO:0000259" key="12">
    <source>
        <dbReference type="SMART" id="SM00865"/>
    </source>
</evidence>
<dbReference type="Gene3D" id="3.30.1330.20">
    <property type="entry name" value="Tubulin/FtsZ, C-terminal domain"/>
    <property type="match status" value="1"/>
</dbReference>
<dbReference type="InterPro" id="IPR003008">
    <property type="entry name" value="Tubulin_FtsZ_GTPase"/>
</dbReference>
<keyword evidence="5 9" id="KW-0547">Nucleotide-binding</keyword>
<dbReference type="Proteomes" id="UP000694723">
    <property type="component" value="Unplaced"/>
</dbReference>
<dbReference type="FunFam" id="3.30.1330.20:FF:000003">
    <property type="entry name" value="Tubulin gamma chain"/>
    <property type="match status" value="1"/>
</dbReference>
<dbReference type="InterPro" id="IPR002454">
    <property type="entry name" value="Gamma_tubulin"/>
</dbReference>
<dbReference type="AlphaFoldDB" id="A0A8D1VPE0"/>
<evidence type="ECO:0000256" key="7">
    <source>
        <dbReference type="ARBA" id="ARBA00023212"/>
    </source>
</evidence>
<dbReference type="InterPro" id="IPR018316">
    <property type="entry name" value="Tubulin/FtsZ_2-layer-sand-dom"/>
</dbReference>
<dbReference type="Ensembl" id="ENSSSCT00060063207.1">
    <property type="protein sequence ID" value="ENSSSCP00060027096.1"/>
    <property type="gene ID" value="ENSSSCG00060046549.1"/>
</dbReference>
<feature type="domain" description="Tubulin/FtsZ GTPase" evidence="11">
    <location>
        <begin position="37"/>
        <end position="236"/>
    </location>
</feature>
<accession>A0A8D1VPE0</accession>
<dbReference type="GO" id="GO:0031122">
    <property type="term" value="P:cytoplasmic microtubule organization"/>
    <property type="evidence" value="ECO:0007669"/>
    <property type="project" value="InterPro"/>
</dbReference>
<dbReference type="GO" id="GO:0005874">
    <property type="term" value="C:microtubule"/>
    <property type="evidence" value="ECO:0007669"/>
    <property type="project" value="UniProtKB-KW"/>
</dbReference>
<dbReference type="FunFam" id="3.40.50.1440:FF:000010">
    <property type="entry name" value="Tubulin gamma chain"/>
    <property type="match status" value="1"/>
</dbReference>
<comment type="function">
    <text evidence="8 9">Tubulin is the major constituent of microtubules, protein filaments consisting of alpha- and beta-tubulin heterodimers. Gamma-tubulin is a key component of the gamma-tubulin ring complex (gTuRC) which mediates microtubule nucleation. The gTuRC regulates the minus-end nucleation of alpha-beta tubulin heterodimers that grow into microtubule protafilaments, a critical step in centrosome duplication and spindle formation.</text>
</comment>
<dbReference type="GO" id="GO:0000930">
    <property type="term" value="C:gamma-tubulin complex"/>
    <property type="evidence" value="ECO:0007669"/>
    <property type="project" value="InterPro"/>
</dbReference>
<comment type="similarity">
    <text evidence="2 9">Belongs to the tubulin family.</text>
</comment>
<feature type="compositionally biased region" description="Low complexity" evidence="10">
    <location>
        <begin position="429"/>
        <end position="454"/>
    </location>
</feature>
<dbReference type="PRINTS" id="PR01161">
    <property type="entry name" value="TUBULIN"/>
</dbReference>
<evidence type="ECO:0000256" key="1">
    <source>
        <dbReference type="ARBA" id="ARBA00004300"/>
    </source>
</evidence>
<dbReference type="Ensembl" id="ENSSSCT00030098413.1">
    <property type="protein sequence ID" value="ENSSSCP00030045302.1"/>
    <property type="gene ID" value="ENSSSCG00030070313.1"/>
</dbReference>
<dbReference type="Ensembl" id="ENSSSCT00060063194.1">
    <property type="protein sequence ID" value="ENSSSCP00060027090.1"/>
    <property type="gene ID" value="ENSSSCG00060046549.1"/>
</dbReference>
<evidence type="ECO:0000256" key="3">
    <source>
        <dbReference type="ARBA" id="ARBA00022490"/>
    </source>
</evidence>
<proteinExistence type="inferred from homology"/>
<feature type="domain" description="Tubulin/FtsZ 2-layer sandwich" evidence="12">
    <location>
        <begin position="238"/>
        <end position="382"/>
    </location>
</feature>
<evidence type="ECO:0000313" key="14">
    <source>
        <dbReference type="Proteomes" id="UP000694723"/>
    </source>
</evidence>
<organism evidence="13 14">
    <name type="scientific">Sus scrofa</name>
    <name type="common">Pig</name>
    <dbReference type="NCBI Taxonomy" id="9823"/>
    <lineage>
        <taxon>Eukaryota</taxon>
        <taxon>Metazoa</taxon>
        <taxon>Chordata</taxon>
        <taxon>Craniata</taxon>
        <taxon>Vertebrata</taxon>
        <taxon>Euteleostomi</taxon>
        <taxon>Mammalia</taxon>
        <taxon>Eutheria</taxon>
        <taxon>Laurasiatheria</taxon>
        <taxon>Artiodactyla</taxon>
        <taxon>Suina</taxon>
        <taxon>Suidae</taxon>
        <taxon>Sus</taxon>
    </lineage>
</organism>
<dbReference type="Gene3D" id="3.40.50.1440">
    <property type="entry name" value="Tubulin/FtsZ, GTPase domain"/>
    <property type="match status" value="1"/>
</dbReference>
<comment type="subcellular location">
    <subcellularLocation>
        <location evidence="1">Cytoplasm</location>
        <location evidence="1">Cytoskeleton</location>
        <location evidence="1">Microtubule organizing center</location>
        <location evidence="1">Centrosome</location>
    </subcellularLocation>
</comment>
<evidence type="ECO:0000313" key="13">
    <source>
        <dbReference type="Ensembl" id="ENSSSCP00060027096.1"/>
    </source>
</evidence>
<keyword evidence="4 9" id="KW-0493">Microtubule</keyword>
<dbReference type="PANTHER" id="PTHR11588">
    <property type="entry name" value="TUBULIN"/>
    <property type="match status" value="1"/>
</dbReference>
<dbReference type="CDD" id="cd02188">
    <property type="entry name" value="gamma_tubulin"/>
    <property type="match status" value="1"/>
</dbReference>
<dbReference type="SUPFAM" id="SSF52490">
    <property type="entry name" value="Tubulin nucleotide-binding domain-like"/>
    <property type="match status" value="1"/>
</dbReference>
<evidence type="ECO:0000256" key="2">
    <source>
        <dbReference type="ARBA" id="ARBA00009636"/>
    </source>
</evidence>
<evidence type="ECO:0000256" key="6">
    <source>
        <dbReference type="ARBA" id="ARBA00023134"/>
    </source>
</evidence>
<protein>
    <recommendedName>
        <fullName evidence="9">Tubulin gamma chain</fullName>
    </recommendedName>
</protein>